<dbReference type="InterPro" id="IPR002509">
    <property type="entry name" value="NODB_dom"/>
</dbReference>
<dbReference type="RefSeq" id="WP_095534073.1">
    <property type="nucleotide sequence ID" value="NZ_FMZK01000007.1"/>
</dbReference>
<evidence type="ECO:0000313" key="2">
    <source>
        <dbReference type="EMBL" id="SDD36893.1"/>
    </source>
</evidence>
<dbReference type="GO" id="GO:0005975">
    <property type="term" value="P:carbohydrate metabolic process"/>
    <property type="evidence" value="ECO:0007669"/>
    <property type="project" value="InterPro"/>
</dbReference>
<proteinExistence type="predicted"/>
<dbReference type="InterPro" id="IPR011330">
    <property type="entry name" value="Glyco_hydro/deAcase_b/a-brl"/>
</dbReference>
<dbReference type="CDD" id="cd10917">
    <property type="entry name" value="CE4_NodB_like_6s_7s"/>
    <property type="match status" value="1"/>
</dbReference>
<accession>A0A1G6U6H9</accession>
<name>A0A1G6U6H9_9ACTN</name>
<dbReference type="PROSITE" id="PS51677">
    <property type="entry name" value="NODB"/>
    <property type="match status" value="1"/>
</dbReference>
<sequence length="232" mass="25315">MSDPVRAHIAQAAWSLVRRAESWRTGRRPLLAHGPLFGVPAGARGPDAPRPVALTVDDGPDPRWTPRLLDVLDAHGVRATFFVVGERAARHPDLLRRILAAGHTIGNHTHSHPQPFAALPPALIREEIRRTQRVVADETGFTPALFRAPAGGWSRTVLGAAREQELTSVDWSVDPKDWRSPPVARIVRTVLSARRGDIVLCHDGGGDRSRTVAALDTALGRLRRDGTVFTVL</sequence>
<dbReference type="InterPro" id="IPR050248">
    <property type="entry name" value="Polysacc_deacetylase_ArnD"/>
</dbReference>
<dbReference type="GO" id="GO:0016810">
    <property type="term" value="F:hydrolase activity, acting on carbon-nitrogen (but not peptide) bonds"/>
    <property type="evidence" value="ECO:0007669"/>
    <property type="project" value="InterPro"/>
</dbReference>
<feature type="domain" description="NodB homology" evidence="1">
    <location>
        <begin position="50"/>
        <end position="230"/>
    </location>
</feature>
<dbReference type="PANTHER" id="PTHR10587">
    <property type="entry name" value="GLYCOSYL TRANSFERASE-RELATED"/>
    <property type="match status" value="1"/>
</dbReference>
<keyword evidence="3" id="KW-1185">Reference proteome</keyword>
<dbReference type="Gene3D" id="3.20.20.370">
    <property type="entry name" value="Glycoside hydrolase/deacetylase"/>
    <property type="match status" value="1"/>
</dbReference>
<evidence type="ECO:0000313" key="3">
    <source>
        <dbReference type="Proteomes" id="UP000182100"/>
    </source>
</evidence>
<reference evidence="3" key="1">
    <citation type="submission" date="2016-10" db="EMBL/GenBank/DDBJ databases">
        <authorList>
            <person name="Varghese N."/>
            <person name="Submissions S."/>
        </authorList>
    </citation>
    <scope>NUCLEOTIDE SEQUENCE [LARGE SCALE GENOMIC DNA]</scope>
    <source>
        <strain evidence="3">CGMCC 4.3504</strain>
    </source>
</reference>
<dbReference type="PANTHER" id="PTHR10587:SF137">
    <property type="entry name" value="4-DEOXY-4-FORMAMIDO-L-ARABINOSE-PHOSPHOUNDECAPRENOL DEFORMYLASE ARND-RELATED"/>
    <property type="match status" value="1"/>
</dbReference>
<evidence type="ECO:0000259" key="1">
    <source>
        <dbReference type="PROSITE" id="PS51677"/>
    </source>
</evidence>
<protein>
    <submittedName>
        <fullName evidence="2">Peptidoglycan/xylan/chitin deacetylase, PgdA/CDA1 family</fullName>
    </submittedName>
</protein>
<dbReference type="SUPFAM" id="SSF88713">
    <property type="entry name" value="Glycoside hydrolase/deacetylase"/>
    <property type="match status" value="1"/>
</dbReference>
<dbReference type="Proteomes" id="UP000182100">
    <property type="component" value="Unassembled WGS sequence"/>
</dbReference>
<gene>
    <name evidence="2" type="ORF">SAMN05216505_10740</name>
</gene>
<dbReference type="STRING" id="67344.SAMN05216505_10740"/>
<dbReference type="EMBL" id="FMZK01000007">
    <property type="protein sequence ID" value="SDD36893.1"/>
    <property type="molecule type" value="Genomic_DNA"/>
</dbReference>
<dbReference type="Pfam" id="PF01522">
    <property type="entry name" value="Polysacc_deac_1"/>
    <property type="match status" value="1"/>
</dbReference>
<dbReference type="AlphaFoldDB" id="A0A1G6U6H9"/>
<organism evidence="2 3">
    <name type="scientific">Streptomyces prasinopilosus</name>
    <dbReference type="NCBI Taxonomy" id="67344"/>
    <lineage>
        <taxon>Bacteria</taxon>
        <taxon>Bacillati</taxon>
        <taxon>Actinomycetota</taxon>
        <taxon>Actinomycetes</taxon>
        <taxon>Kitasatosporales</taxon>
        <taxon>Streptomycetaceae</taxon>
        <taxon>Streptomyces</taxon>
    </lineage>
</organism>